<accession>A0A2Z3GL83</accession>
<dbReference type="InterPro" id="IPR014917">
    <property type="entry name" value="DUF1800"/>
</dbReference>
<sequence>MTKRKGKRMAPKVLLLAQKPQRQPRPGSRSARGCGPGVAATRCPKPLILLTTSSSLNLHPFTASLEKRCAHFPQAPMNRRAFLQRPGAPTPAPGPPPPEAISPHANQRLPLHLAGITAGTLAAYAGPWGPAQAAHLLRRTLFGPTRAEITTAAAAGLGPTLDGLLAASAAPAPPLNVSATDTTVPIGQTWVTQAFDQTLQGVRTVSLRDWWLGQQLGQTTSLSEQMTLFWHNHFVVEFGNLNDARYSYEYVRLLRQHALGNVRQLAKDLTINPAMLRYLNGNQSVAGAPNENYGRELLELFTVGKGPLVGAGNYTNYTEADVQAAARVLTGWRDDNVKIAGYFVAGRHDAKPKQFSAAFGNAVIAPNGAAEYQDLINLIFAQAETARFLVRKLYRWFVYYLIDADTEANVIQPLATLLIQSNFEVAPVLRRLFGSEHFFDVAAVGCRIKSPLDFTVGLVRQMQVVLPPASSLVAQYAHWEYLYGLALVQQQALGDPPNVAGWAAYYQTPQFHELWINAVTLPRRNQATDLYIGNGVSRGGVLAKIDPVALVLALPPATATDPNLVIAEFVRLMVPLDLTTIQLAFLKNALIPGLPDFEWTNEWTYYVATPTVAAKKAAVATKLQAMLRSLMGLAEYHLS</sequence>
<evidence type="ECO:0000313" key="3">
    <source>
        <dbReference type="Proteomes" id="UP000245999"/>
    </source>
</evidence>
<feature type="compositionally biased region" description="Pro residues" evidence="1">
    <location>
        <begin position="88"/>
        <end position="100"/>
    </location>
</feature>
<name>A0A2Z3GL83_9BACT</name>
<keyword evidence="3" id="KW-1185">Reference proteome</keyword>
<feature type="region of interest" description="Disordered" evidence="1">
    <location>
        <begin position="83"/>
        <end position="104"/>
    </location>
</feature>
<proteinExistence type="predicted"/>
<evidence type="ECO:0000313" key="2">
    <source>
        <dbReference type="EMBL" id="AWM33978.1"/>
    </source>
</evidence>
<dbReference type="OrthoDB" id="9772295at2"/>
<feature type="compositionally biased region" description="Basic residues" evidence="1">
    <location>
        <begin position="1"/>
        <end position="10"/>
    </location>
</feature>
<gene>
    <name evidence="2" type="ORF">DDQ68_14990</name>
</gene>
<dbReference type="EMBL" id="CP029145">
    <property type="protein sequence ID" value="AWM33978.1"/>
    <property type="molecule type" value="Genomic_DNA"/>
</dbReference>
<protein>
    <submittedName>
        <fullName evidence="2">DUF1800 domain-containing protein</fullName>
    </submittedName>
</protein>
<dbReference type="KEGG" id="hnv:DDQ68_14990"/>
<reference evidence="3" key="1">
    <citation type="submission" date="2018-04" db="EMBL/GenBank/DDBJ databases">
        <title>Complete genome of Antarctic heterotrophic bacterium Hymenobacter nivis.</title>
        <authorList>
            <person name="Terashima M."/>
        </authorList>
    </citation>
    <scope>NUCLEOTIDE SEQUENCE [LARGE SCALE GENOMIC DNA]</scope>
    <source>
        <strain evidence="3">NBRC 111535</strain>
    </source>
</reference>
<dbReference type="AlphaFoldDB" id="A0A2Z3GL83"/>
<evidence type="ECO:0000256" key="1">
    <source>
        <dbReference type="SAM" id="MobiDB-lite"/>
    </source>
</evidence>
<organism evidence="2 3">
    <name type="scientific">Hymenobacter nivis</name>
    <dbReference type="NCBI Taxonomy" id="1850093"/>
    <lineage>
        <taxon>Bacteria</taxon>
        <taxon>Pseudomonadati</taxon>
        <taxon>Bacteroidota</taxon>
        <taxon>Cytophagia</taxon>
        <taxon>Cytophagales</taxon>
        <taxon>Hymenobacteraceae</taxon>
        <taxon>Hymenobacter</taxon>
    </lineage>
</organism>
<feature type="region of interest" description="Disordered" evidence="1">
    <location>
        <begin position="1"/>
        <end position="37"/>
    </location>
</feature>
<dbReference type="Pfam" id="PF08811">
    <property type="entry name" value="DUF1800"/>
    <property type="match status" value="1"/>
</dbReference>
<dbReference type="Proteomes" id="UP000245999">
    <property type="component" value="Chromosome"/>
</dbReference>